<dbReference type="EMBL" id="JASUXU010000155">
    <property type="protein sequence ID" value="KAK0303246.1"/>
    <property type="molecule type" value="Genomic_DNA"/>
</dbReference>
<dbReference type="Gene3D" id="1.20.120.1020">
    <property type="entry name" value="Prion-inhibition and propagation, HeLo domain"/>
    <property type="match status" value="1"/>
</dbReference>
<evidence type="ECO:0000313" key="3">
    <source>
        <dbReference type="Proteomes" id="UP001168146"/>
    </source>
</evidence>
<dbReference type="Pfam" id="PF14479">
    <property type="entry name" value="HeLo"/>
    <property type="match status" value="1"/>
</dbReference>
<accession>A0AAN6J034</accession>
<protein>
    <recommendedName>
        <fullName evidence="1">Prion-inhibition and propagation HeLo domain-containing protein</fullName>
    </recommendedName>
</protein>
<evidence type="ECO:0000313" key="2">
    <source>
        <dbReference type="EMBL" id="KAK0303246.1"/>
    </source>
</evidence>
<name>A0AAN6J034_9PEZI</name>
<dbReference type="InterPro" id="IPR038305">
    <property type="entry name" value="HeLo_sf"/>
</dbReference>
<dbReference type="Proteomes" id="UP001168146">
    <property type="component" value="Unassembled WGS sequence"/>
</dbReference>
<feature type="domain" description="Prion-inhibition and propagation HeLo" evidence="1">
    <location>
        <begin position="25"/>
        <end position="88"/>
    </location>
</feature>
<evidence type="ECO:0000259" key="1">
    <source>
        <dbReference type="Pfam" id="PF14479"/>
    </source>
</evidence>
<comment type="caution">
    <text evidence="2">The sequence shown here is derived from an EMBL/GenBank/DDBJ whole genome shotgun (WGS) entry which is preliminary data.</text>
</comment>
<dbReference type="InterPro" id="IPR029498">
    <property type="entry name" value="HeLo_dom"/>
</dbReference>
<dbReference type="AlphaFoldDB" id="A0AAN6J034"/>
<reference evidence="2" key="1">
    <citation type="submission" date="2021-12" db="EMBL/GenBank/DDBJ databases">
        <title>Black yeast isolated from Biological Soil Crust.</title>
        <authorList>
            <person name="Kurbessoian T."/>
        </authorList>
    </citation>
    <scope>NUCLEOTIDE SEQUENCE</scope>
    <source>
        <strain evidence="2">CCFEE 5208</strain>
    </source>
</reference>
<gene>
    <name evidence="2" type="ORF">LTR82_017626</name>
</gene>
<organism evidence="2 3">
    <name type="scientific">Friedmanniomyces endolithicus</name>
    <dbReference type="NCBI Taxonomy" id="329885"/>
    <lineage>
        <taxon>Eukaryota</taxon>
        <taxon>Fungi</taxon>
        <taxon>Dikarya</taxon>
        <taxon>Ascomycota</taxon>
        <taxon>Pezizomycotina</taxon>
        <taxon>Dothideomycetes</taxon>
        <taxon>Dothideomycetidae</taxon>
        <taxon>Mycosphaerellales</taxon>
        <taxon>Teratosphaeriaceae</taxon>
        <taxon>Friedmanniomyces</taxon>
    </lineage>
</organism>
<proteinExistence type="predicted"/>
<sequence length="128" mass="13858">MSETPDAVSTCVTVRTKTVSKLIDRLQEKILEGADCLSLGQKARWALRDEDEMDGLMEKPDRLITNLERLFPGLQEQRNQIATDDAAAVVAPIDSEGCSEALAALKAAAARRDQNFNVAAGSTSSVYC</sequence>